<keyword evidence="3" id="KW-0804">Transcription</keyword>
<dbReference type="SUPFAM" id="SSF47459">
    <property type="entry name" value="HLH, helix-loop-helix DNA-binding domain"/>
    <property type="match status" value="1"/>
</dbReference>
<dbReference type="InterPro" id="IPR036638">
    <property type="entry name" value="HLH_DNA-bd_sf"/>
</dbReference>
<dbReference type="GO" id="GO:0000977">
    <property type="term" value="F:RNA polymerase II transcription regulatory region sequence-specific DNA binding"/>
    <property type="evidence" value="ECO:0000318"/>
    <property type="project" value="GO_Central"/>
</dbReference>
<comment type="subcellular location">
    <subcellularLocation>
        <location evidence="1">Nucleus</location>
    </subcellularLocation>
</comment>
<feature type="coiled-coil region" evidence="5">
    <location>
        <begin position="57"/>
        <end position="84"/>
    </location>
</feature>
<evidence type="ECO:0000256" key="3">
    <source>
        <dbReference type="ARBA" id="ARBA00023163"/>
    </source>
</evidence>
<dbReference type="OMA" id="CIYIELL"/>
<dbReference type="SMR" id="A0A1U8GHN7"/>
<accession>A0A1U8GHN7</accession>
<gene>
    <name evidence="6" type="ORF">T459_10279</name>
</gene>
<dbReference type="GO" id="GO:0006357">
    <property type="term" value="P:regulation of transcription by RNA polymerase II"/>
    <property type="evidence" value="ECO:0000318"/>
    <property type="project" value="GO_Central"/>
</dbReference>
<organism evidence="6 7">
    <name type="scientific">Capsicum annuum</name>
    <name type="common">Capsicum pepper</name>
    <dbReference type="NCBI Taxonomy" id="4072"/>
    <lineage>
        <taxon>Eukaryota</taxon>
        <taxon>Viridiplantae</taxon>
        <taxon>Streptophyta</taxon>
        <taxon>Embryophyta</taxon>
        <taxon>Tracheophyta</taxon>
        <taxon>Spermatophyta</taxon>
        <taxon>Magnoliopsida</taxon>
        <taxon>eudicotyledons</taxon>
        <taxon>Gunneridae</taxon>
        <taxon>Pentapetalae</taxon>
        <taxon>asterids</taxon>
        <taxon>lamiids</taxon>
        <taxon>Solanales</taxon>
        <taxon>Solanaceae</taxon>
        <taxon>Solanoideae</taxon>
        <taxon>Capsiceae</taxon>
        <taxon>Capsicum</taxon>
    </lineage>
</organism>
<evidence type="ECO:0000256" key="2">
    <source>
        <dbReference type="ARBA" id="ARBA00023015"/>
    </source>
</evidence>
<keyword evidence="5" id="KW-0175">Coiled coil</keyword>
<dbReference type="GO" id="GO:0090575">
    <property type="term" value="C:RNA polymerase II transcription regulator complex"/>
    <property type="evidence" value="ECO:0000318"/>
    <property type="project" value="GO_Central"/>
</dbReference>
<dbReference type="Gene3D" id="4.10.280.10">
    <property type="entry name" value="Helix-loop-helix DNA-binding domain"/>
    <property type="match status" value="1"/>
</dbReference>
<dbReference type="KEGG" id="cann:107865939"/>
<dbReference type="InterPro" id="IPR015660">
    <property type="entry name" value="MASH1/Ascl1a-like"/>
</dbReference>
<protein>
    <recommendedName>
        <fullName evidence="8">BHLH domain-containing protein</fullName>
    </recommendedName>
</protein>
<dbReference type="OrthoDB" id="1870484at2759"/>
<reference evidence="6 7" key="2">
    <citation type="journal article" date="2017" name="Genome Biol.">
        <title>New reference genome sequences of hot pepper reveal the massive evolution of plant disease-resistance genes by retroduplication.</title>
        <authorList>
            <person name="Kim S."/>
            <person name="Park J."/>
            <person name="Yeom S.I."/>
            <person name="Kim Y.M."/>
            <person name="Seo E."/>
            <person name="Kim K.T."/>
            <person name="Kim M.S."/>
            <person name="Lee J.M."/>
            <person name="Cheong K."/>
            <person name="Shin H.S."/>
            <person name="Kim S.B."/>
            <person name="Han K."/>
            <person name="Lee J."/>
            <person name="Park M."/>
            <person name="Lee H.A."/>
            <person name="Lee H.Y."/>
            <person name="Lee Y."/>
            <person name="Oh S."/>
            <person name="Lee J.H."/>
            <person name="Choi E."/>
            <person name="Choi E."/>
            <person name="Lee S.E."/>
            <person name="Jeon J."/>
            <person name="Kim H."/>
            <person name="Choi G."/>
            <person name="Song H."/>
            <person name="Lee J."/>
            <person name="Lee S.C."/>
            <person name="Kwon J.K."/>
            <person name="Lee H.Y."/>
            <person name="Koo N."/>
            <person name="Hong Y."/>
            <person name="Kim R.W."/>
            <person name="Kang W.H."/>
            <person name="Huh J.H."/>
            <person name="Kang B.C."/>
            <person name="Yang T.J."/>
            <person name="Lee Y.H."/>
            <person name="Bennetzen J.L."/>
            <person name="Choi D."/>
        </authorList>
    </citation>
    <scope>NUCLEOTIDE SEQUENCE [LARGE SCALE GENOMIC DNA]</scope>
    <source>
        <strain evidence="7">cv. CM334</strain>
    </source>
</reference>
<evidence type="ECO:0000256" key="1">
    <source>
        <dbReference type="ARBA" id="ARBA00004123"/>
    </source>
</evidence>
<name>A0A1U8GHN7_CAPAN</name>
<reference evidence="6 7" key="1">
    <citation type="journal article" date="2014" name="Nat. Genet.">
        <title>Genome sequence of the hot pepper provides insights into the evolution of pungency in Capsicum species.</title>
        <authorList>
            <person name="Kim S."/>
            <person name="Park M."/>
            <person name="Yeom S.I."/>
            <person name="Kim Y.M."/>
            <person name="Lee J.M."/>
            <person name="Lee H.A."/>
            <person name="Seo E."/>
            <person name="Choi J."/>
            <person name="Cheong K."/>
            <person name="Kim K.T."/>
            <person name="Jung K."/>
            <person name="Lee G.W."/>
            <person name="Oh S.K."/>
            <person name="Bae C."/>
            <person name="Kim S.B."/>
            <person name="Lee H.Y."/>
            <person name="Kim S.Y."/>
            <person name="Kim M.S."/>
            <person name="Kang B.C."/>
            <person name="Jo Y.D."/>
            <person name="Yang H.B."/>
            <person name="Jeong H.J."/>
            <person name="Kang W.H."/>
            <person name="Kwon J.K."/>
            <person name="Shin C."/>
            <person name="Lim J.Y."/>
            <person name="Park J.H."/>
            <person name="Huh J.H."/>
            <person name="Kim J.S."/>
            <person name="Kim B.D."/>
            <person name="Cohen O."/>
            <person name="Paran I."/>
            <person name="Suh M.C."/>
            <person name="Lee S.B."/>
            <person name="Kim Y.K."/>
            <person name="Shin Y."/>
            <person name="Noh S.J."/>
            <person name="Park J."/>
            <person name="Seo Y.S."/>
            <person name="Kwon S.Y."/>
            <person name="Kim H.A."/>
            <person name="Park J.M."/>
            <person name="Kim H.J."/>
            <person name="Choi S.B."/>
            <person name="Bosland P.W."/>
            <person name="Reeves G."/>
            <person name="Jo S.H."/>
            <person name="Lee B.W."/>
            <person name="Cho H.T."/>
            <person name="Choi H.S."/>
            <person name="Lee M.S."/>
            <person name="Yu Y."/>
            <person name="Do Choi Y."/>
            <person name="Park B.S."/>
            <person name="van Deynze A."/>
            <person name="Ashrafi H."/>
            <person name="Hill T."/>
            <person name="Kim W.T."/>
            <person name="Pai H.S."/>
            <person name="Ahn H.K."/>
            <person name="Yeam I."/>
            <person name="Giovannoni J.J."/>
            <person name="Rose J.K."/>
            <person name="Sorensen I."/>
            <person name="Lee S.J."/>
            <person name="Kim R.W."/>
            <person name="Choi I.Y."/>
            <person name="Choi B.S."/>
            <person name="Lim J.S."/>
            <person name="Lee Y.H."/>
            <person name="Choi D."/>
        </authorList>
    </citation>
    <scope>NUCLEOTIDE SEQUENCE [LARGE SCALE GENOMIC DNA]</scope>
    <source>
        <strain evidence="7">cv. CM334</strain>
    </source>
</reference>
<dbReference type="EMBL" id="AYRZ02000003">
    <property type="protein sequence ID" value="PHT88173.1"/>
    <property type="molecule type" value="Genomic_DNA"/>
</dbReference>
<evidence type="ECO:0000256" key="4">
    <source>
        <dbReference type="ARBA" id="ARBA00023242"/>
    </source>
</evidence>
<keyword evidence="7" id="KW-1185">Reference proteome</keyword>
<dbReference type="STRING" id="4072.A0A1U8GHN7"/>
<dbReference type="GO" id="GO:0000981">
    <property type="term" value="F:DNA-binding transcription factor activity, RNA polymerase II-specific"/>
    <property type="evidence" value="ECO:0000318"/>
    <property type="project" value="GO_Central"/>
</dbReference>
<dbReference type="Gramene" id="PHT88173">
    <property type="protein sequence ID" value="PHT88173"/>
    <property type="gene ID" value="T459_10279"/>
</dbReference>
<evidence type="ECO:0000256" key="5">
    <source>
        <dbReference type="SAM" id="Coils"/>
    </source>
</evidence>
<dbReference type="AlphaFoldDB" id="A0A1U8GHN7"/>
<sequence>MGSSYVVSTSAEKLDRKTLEKNRRIKMKLLCSKLFSLLSPPHHHQSTKEVLTQQDQVDQAITYIEELKEIVEVLKRRKEELAQGTGDQSKKFMPTTAYTSVKTPMVEVRELGSTLEVILTCGLQKNFTVQEVIKIIEEEGAQVVTADYSTIGDTIYYTIHAQVKITRLGIDASSVHLRLQMLVS</sequence>
<comment type="caution">
    <text evidence="6">The sequence shown here is derived from an EMBL/GenBank/DDBJ whole genome shotgun (WGS) entry which is preliminary data.</text>
</comment>
<dbReference type="Proteomes" id="UP000222542">
    <property type="component" value="Unassembled WGS sequence"/>
</dbReference>
<evidence type="ECO:0000313" key="6">
    <source>
        <dbReference type="EMBL" id="PHT88173.1"/>
    </source>
</evidence>
<dbReference type="PANTHER" id="PTHR13935">
    <property type="entry name" value="ACHAETE-SCUTE TRANSCRIPTION FACTOR-RELATED"/>
    <property type="match status" value="1"/>
</dbReference>
<dbReference type="GO" id="GO:0046983">
    <property type="term" value="F:protein dimerization activity"/>
    <property type="evidence" value="ECO:0007669"/>
    <property type="project" value="InterPro"/>
</dbReference>
<evidence type="ECO:0008006" key="8">
    <source>
        <dbReference type="Google" id="ProtNLM"/>
    </source>
</evidence>
<keyword evidence="2" id="KW-0805">Transcription regulation</keyword>
<evidence type="ECO:0000313" key="7">
    <source>
        <dbReference type="Proteomes" id="UP000222542"/>
    </source>
</evidence>
<keyword evidence="4" id="KW-0539">Nucleus</keyword>
<dbReference type="PANTHER" id="PTHR13935:SF46">
    <property type="entry name" value="TRANSCRIPTION FACTOR BHLH167-RELATED"/>
    <property type="match status" value="1"/>
</dbReference>
<proteinExistence type="predicted"/>